<dbReference type="InterPro" id="IPR038019">
    <property type="entry name" value="PRib_AMP_CycHydrolase_sf"/>
</dbReference>
<evidence type="ECO:0000256" key="5">
    <source>
        <dbReference type="ARBA" id="ARBA00022605"/>
    </source>
</evidence>
<comment type="pathway">
    <text evidence="3">Amino-acid biosynthesis; L-histidine biosynthesis; L-histidine from 5-phospho-alpha-D-ribose 1-diphosphate: step 3/9.</text>
</comment>
<comment type="catalytic activity">
    <reaction evidence="2">
        <text>1-(5-phospho-beta-D-ribosyl)-ATP + H2O = 1-(5-phospho-beta-D-ribosyl)-5'-AMP + diphosphate + H(+)</text>
        <dbReference type="Rhea" id="RHEA:22828"/>
        <dbReference type="ChEBI" id="CHEBI:15377"/>
        <dbReference type="ChEBI" id="CHEBI:15378"/>
        <dbReference type="ChEBI" id="CHEBI:33019"/>
        <dbReference type="ChEBI" id="CHEBI:59457"/>
        <dbReference type="ChEBI" id="CHEBI:73183"/>
        <dbReference type="EC" id="3.6.1.31"/>
    </reaction>
</comment>
<dbReference type="PANTHER" id="PTHR42945:SF1">
    <property type="entry name" value="HISTIDINE BIOSYNTHESIS BIFUNCTIONAL PROTEIN HIS7"/>
    <property type="match status" value="1"/>
</dbReference>
<dbReference type="AlphaFoldDB" id="A0A9W6UA12"/>
<dbReference type="GO" id="GO:0000105">
    <property type="term" value="P:L-histidine biosynthetic process"/>
    <property type="evidence" value="ECO:0007669"/>
    <property type="project" value="UniProtKB-KW"/>
</dbReference>
<comment type="caution">
    <text evidence="13">The sequence shown here is derived from an EMBL/GenBank/DDBJ whole genome shotgun (WGS) entry which is preliminary data.</text>
</comment>
<keyword evidence="9" id="KW-0368">Histidine biosynthesis</keyword>
<accession>A0A9W6UA12</accession>
<evidence type="ECO:0000259" key="12">
    <source>
        <dbReference type="Pfam" id="PF01502"/>
    </source>
</evidence>
<evidence type="ECO:0000256" key="11">
    <source>
        <dbReference type="SAM" id="MobiDB-lite"/>
    </source>
</evidence>
<evidence type="ECO:0000256" key="4">
    <source>
        <dbReference type="ARBA" id="ARBA00005204"/>
    </source>
</evidence>
<dbReference type="GO" id="GO:0005524">
    <property type="term" value="F:ATP binding"/>
    <property type="evidence" value="ECO:0007669"/>
    <property type="project" value="UniProtKB-KW"/>
</dbReference>
<dbReference type="InterPro" id="IPR002496">
    <property type="entry name" value="PRib_AMP_CycHydrolase_dom"/>
</dbReference>
<dbReference type="Gene3D" id="3.10.20.810">
    <property type="entry name" value="Phosphoribosyl-AMP cyclohydrolase"/>
    <property type="match status" value="1"/>
</dbReference>
<dbReference type="GO" id="GO:0004636">
    <property type="term" value="F:phosphoribosyl-ATP diphosphatase activity"/>
    <property type="evidence" value="ECO:0007669"/>
    <property type="project" value="UniProtKB-EC"/>
</dbReference>
<dbReference type="FunFam" id="3.10.20.810:FF:000002">
    <property type="entry name" value="Histidine biosynthesis trifunctional protein"/>
    <property type="match status" value="1"/>
</dbReference>
<keyword evidence="6" id="KW-0547">Nucleotide-binding</keyword>
<proteinExistence type="predicted"/>
<feature type="region of interest" description="Disordered" evidence="11">
    <location>
        <begin position="46"/>
        <end position="76"/>
    </location>
</feature>
<evidence type="ECO:0000313" key="13">
    <source>
        <dbReference type="EMBL" id="GMF28934.1"/>
    </source>
</evidence>
<sequence>MSPSTILIGLQVILMCSYRLICKDRKKKLASLTSFPLPLTAFPTPTSASNARRHSNTITRRQSHEHERPEPFRAPSVDSVAGSKTTWLHLFPVTRKRPGVFAIVAAHIPIRPQSPDPMLIPAFSPLAAASTDAQCALLRRLSTLGLVYTKLPLRQLRELAPPVPAFNTEPRELALKAALLDARALLGPFSADMLEPLAAWLDQGADRVLVDAASSEDAELERVAVAVSELPASRVVLRIPVSSLHARQVTELKEKLARLEGTASGVVFVIDSVTLSQENVFEALFASLQALRKSVDDNFLFAVEMSAGTAAGGNAVLALARIQELHHKDIHVVTAGYCDGEGEQQIDMVTDGGEAVVDAAMSFVQCLRTDRPDGLFTTVVADEAGVALGLVYSSAESIMAAVSSGRGVYYSRSRGGLWKKGESSGNAQKLIKIDMDCDSDALRFTVNQTGAGFCHLNTRTCWGRDGGLRALESMLFSRHAHAPAGSYTKRLFNDAELLRNKLVEEAQELAEAESIPDVAGEAADVMYFAMVRCVAAGCKLSDVEVRIFRSADIPVVLSVVFSPLTLFGGLLLTEHAGQARVEGEAPSRQLEGVPHLGR</sequence>
<gene>
    <name evidence="13" type="ORF">Plil01_001223500</name>
</gene>
<evidence type="ECO:0000313" key="14">
    <source>
        <dbReference type="Proteomes" id="UP001165083"/>
    </source>
</evidence>
<evidence type="ECO:0000256" key="7">
    <source>
        <dbReference type="ARBA" id="ARBA00022801"/>
    </source>
</evidence>
<evidence type="ECO:0000256" key="1">
    <source>
        <dbReference type="ARBA" id="ARBA00000024"/>
    </source>
</evidence>
<dbReference type="InterPro" id="IPR021130">
    <property type="entry name" value="PRib-ATP_PPHydrolase-like"/>
</dbReference>
<comment type="catalytic activity">
    <reaction evidence="1">
        <text>1-(5-phospho-beta-D-ribosyl)-5'-AMP + H2O = 1-(5-phospho-beta-D-ribosyl)-5-[(5-phospho-beta-D-ribosylamino)methylideneamino]imidazole-4-carboxamide</text>
        <dbReference type="Rhea" id="RHEA:20049"/>
        <dbReference type="ChEBI" id="CHEBI:15377"/>
        <dbReference type="ChEBI" id="CHEBI:58435"/>
        <dbReference type="ChEBI" id="CHEBI:59457"/>
        <dbReference type="EC" id="3.5.4.19"/>
    </reaction>
</comment>
<dbReference type="SUPFAM" id="SSF101386">
    <property type="entry name" value="all-alpha NTP pyrophosphatases"/>
    <property type="match status" value="1"/>
</dbReference>
<evidence type="ECO:0000256" key="2">
    <source>
        <dbReference type="ARBA" id="ARBA00001460"/>
    </source>
</evidence>
<organism evidence="13 14">
    <name type="scientific">Phytophthora lilii</name>
    <dbReference type="NCBI Taxonomy" id="2077276"/>
    <lineage>
        <taxon>Eukaryota</taxon>
        <taxon>Sar</taxon>
        <taxon>Stramenopiles</taxon>
        <taxon>Oomycota</taxon>
        <taxon>Peronosporomycetes</taxon>
        <taxon>Peronosporales</taxon>
        <taxon>Peronosporaceae</taxon>
        <taxon>Phytophthora</taxon>
    </lineage>
</organism>
<evidence type="ECO:0000256" key="8">
    <source>
        <dbReference type="ARBA" id="ARBA00022840"/>
    </source>
</evidence>
<dbReference type="Proteomes" id="UP001165083">
    <property type="component" value="Unassembled WGS sequence"/>
</dbReference>
<dbReference type="NCBIfam" id="TIGR03188">
    <property type="entry name" value="histidine_hisI"/>
    <property type="match status" value="1"/>
</dbReference>
<protein>
    <submittedName>
        <fullName evidence="13">Unnamed protein product</fullName>
    </submittedName>
</protein>
<evidence type="ECO:0000256" key="3">
    <source>
        <dbReference type="ARBA" id="ARBA00005169"/>
    </source>
</evidence>
<evidence type="ECO:0000256" key="10">
    <source>
        <dbReference type="ARBA" id="ARBA00023268"/>
    </source>
</evidence>
<dbReference type="SUPFAM" id="SSF141734">
    <property type="entry name" value="HisI-like"/>
    <property type="match status" value="1"/>
</dbReference>
<keyword evidence="7" id="KW-0378">Hydrolase</keyword>
<feature type="domain" description="Phosphoribosyl-AMP cyclohydrolase" evidence="12">
    <location>
        <begin position="390"/>
        <end position="462"/>
    </location>
</feature>
<keyword evidence="14" id="KW-1185">Reference proteome</keyword>
<dbReference type="EMBL" id="BSXW01000747">
    <property type="protein sequence ID" value="GMF28934.1"/>
    <property type="molecule type" value="Genomic_DNA"/>
</dbReference>
<keyword evidence="5" id="KW-0028">Amino-acid biosynthesis</keyword>
<name>A0A9W6UA12_9STRA</name>
<reference evidence="13" key="1">
    <citation type="submission" date="2023-04" db="EMBL/GenBank/DDBJ databases">
        <title>Phytophthora lilii NBRC 32176.</title>
        <authorList>
            <person name="Ichikawa N."/>
            <person name="Sato H."/>
            <person name="Tonouchi N."/>
        </authorList>
    </citation>
    <scope>NUCLEOTIDE SEQUENCE</scope>
    <source>
        <strain evidence="13">NBRC 32176</strain>
    </source>
</reference>
<comment type="pathway">
    <text evidence="4">Amino-acid biosynthesis; L-histidine biosynthesis; L-histidine from 5-phospho-alpha-D-ribose 1-diphosphate: step 2/9.</text>
</comment>
<dbReference type="OrthoDB" id="1703565at2759"/>
<evidence type="ECO:0000256" key="6">
    <source>
        <dbReference type="ARBA" id="ARBA00022741"/>
    </source>
</evidence>
<feature type="compositionally biased region" description="Basic and acidic residues" evidence="11">
    <location>
        <begin position="62"/>
        <end position="71"/>
    </location>
</feature>
<keyword evidence="10" id="KW-0511">Multifunctional enzyme</keyword>
<dbReference type="PANTHER" id="PTHR42945">
    <property type="entry name" value="HISTIDINE BIOSYNTHESIS BIFUNCTIONAL PROTEIN"/>
    <property type="match status" value="1"/>
</dbReference>
<dbReference type="Pfam" id="PF01502">
    <property type="entry name" value="PRA-CH"/>
    <property type="match status" value="1"/>
</dbReference>
<dbReference type="Pfam" id="PF01503">
    <property type="entry name" value="PRA-PH"/>
    <property type="match status" value="1"/>
</dbReference>
<dbReference type="GO" id="GO:0004635">
    <property type="term" value="F:phosphoribosyl-AMP cyclohydrolase activity"/>
    <property type="evidence" value="ECO:0007669"/>
    <property type="project" value="UniProtKB-EC"/>
</dbReference>
<dbReference type="InterPro" id="IPR008179">
    <property type="entry name" value="HisE"/>
</dbReference>
<evidence type="ECO:0000256" key="9">
    <source>
        <dbReference type="ARBA" id="ARBA00023102"/>
    </source>
</evidence>
<keyword evidence="8" id="KW-0067">ATP-binding</keyword>
<dbReference type="Gene3D" id="1.10.287.1080">
    <property type="entry name" value="MazG-like"/>
    <property type="match status" value="1"/>
</dbReference>